<comment type="similarity">
    <text evidence="1 5">Belongs to the dUTPase family.</text>
</comment>
<name>A0A936YJS8_9HYPH</name>
<dbReference type="SUPFAM" id="SSF51283">
    <property type="entry name" value="dUTPase-like"/>
    <property type="match status" value="1"/>
</dbReference>
<dbReference type="EMBL" id="JAEQNC010000003">
    <property type="protein sequence ID" value="MBL0371590.1"/>
    <property type="molecule type" value="Genomic_DNA"/>
</dbReference>
<keyword evidence="8" id="KW-1185">Reference proteome</keyword>
<sequence>MSMVPTLGFVRLPHNADLELPSYATAGAAGMDLRAAIADGERLVLKPGARKLVPTGLIMEIPHGFEVQIRPRSGLAFKNGITCLNTPGTIDSDYRGEVQVLLVNLGDEKFVIERGMRIAQMVVAPVVQAKVEERSLATATDRGDGGFGSTGLQ</sequence>
<dbReference type="PANTHER" id="PTHR11241:SF0">
    <property type="entry name" value="DEOXYURIDINE 5'-TRIPHOSPHATE NUCLEOTIDOHYDROLASE"/>
    <property type="match status" value="1"/>
</dbReference>
<dbReference type="PANTHER" id="PTHR11241">
    <property type="entry name" value="DEOXYURIDINE 5'-TRIPHOSPHATE NUCLEOTIDOHYDROLASE"/>
    <property type="match status" value="1"/>
</dbReference>
<comment type="caution">
    <text evidence="5">Lacks conserved residue(s) required for the propagation of feature annotation.</text>
</comment>
<keyword evidence="5" id="KW-0479">Metal-binding</keyword>
<dbReference type="Proteomes" id="UP000633219">
    <property type="component" value="Unassembled WGS sequence"/>
</dbReference>
<evidence type="ECO:0000256" key="1">
    <source>
        <dbReference type="ARBA" id="ARBA00006581"/>
    </source>
</evidence>
<comment type="catalytic activity">
    <reaction evidence="4 5">
        <text>dUTP + H2O = dUMP + diphosphate + H(+)</text>
        <dbReference type="Rhea" id="RHEA:10248"/>
        <dbReference type="ChEBI" id="CHEBI:15377"/>
        <dbReference type="ChEBI" id="CHEBI:15378"/>
        <dbReference type="ChEBI" id="CHEBI:33019"/>
        <dbReference type="ChEBI" id="CHEBI:61555"/>
        <dbReference type="ChEBI" id="CHEBI:246422"/>
        <dbReference type="EC" id="3.6.1.23"/>
    </reaction>
</comment>
<dbReference type="InterPro" id="IPR033704">
    <property type="entry name" value="dUTPase_trimeric"/>
</dbReference>
<evidence type="ECO:0000256" key="3">
    <source>
        <dbReference type="ARBA" id="ARBA00023080"/>
    </source>
</evidence>
<feature type="binding site" evidence="5">
    <location>
        <begin position="72"/>
        <end position="74"/>
    </location>
    <ligand>
        <name>substrate</name>
    </ligand>
</feature>
<evidence type="ECO:0000313" key="8">
    <source>
        <dbReference type="Proteomes" id="UP000633219"/>
    </source>
</evidence>
<dbReference type="GO" id="GO:0046081">
    <property type="term" value="P:dUTP catabolic process"/>
    <property type="evidence" value="ECO:0007669"/>
    <property type="project" value="InterPro"/>
</dbReference>
<organism evidence="7 8">
    <name type="scientific">Rhizobium setariae</name>
    <dbReference type="NCBI Taxonomy" id="2801340"/>
    <lineage>
        <taxon>Bacteria</taxon>
        <taxon>Pseudomonadati</taxon>
        <taxon>Pseudomonadota</taxon>
        <taxon>Alphaproteobacteria</taxon>
        <taxon>Hyphomicrobiales</taxon>
        <taxon>Rhizobiaceae</taxon>
        <taxon>Rhizobium/Agrobacterium group</taxon>
        <taxon>Rhizobium</taxon>
    </lineage>
</organism>
<comment type="pathway">
    <text evidence="5">Pyrimidine metabolism; dUMP biosynthesis; dUMP from dCTP (dUTP route): step 2/2.</text>
</comment>
<evidence type="ECO:0000256" key="2">
    <source>
        <dbReference type="ARBA" id="ARBA00022801"/>
    </source>
</evidence>
<dbReference type="GO" id="GO:0000287">
    <property type="term" value="F:magnesium ion binding"/>
    <property type="evidence" value="ECO:0007669"/>
    <property type="project" value="UniProtKB-UniRule"/>
</dbReference>
<dbReference type="GO" id="GO:0004170">
    <property type="term" value="F:dUTP diphosphatase activity"/>
    <property type="evidence" value="ECO:0007669"/>
    <property type="project" value="UniProtKB-UniRule"/>
</dbReference>
<dbReference type="Pfam" id="PF00692">
    <property type="entry name" value="dUTPase"/>
    <property type="match status" value="1"/>
</dbReference>
<accession>A0A936YJS8</accession>
<keyword evidence="2 5" id="KW-0378">Hydrolase</keyword>
<gene>
    <name evidence="5 7" type="primary">dut</name>
    <name evidence="7" type="ORF">JJB09_06080</name>
</gene>
<dbReference type="AlphaFoldDB" id="A0A936YJS8"/>
<reference evidence="7" key="1">
    <citation type="submission" date="2021-01" db="EMBL/GenBank/DDBJ databases">
        <title>Rhizobium sp. strain KVB221 16S ribosomal RNA gene Genome sequencing and assembly.</title>
        <authorList>
            <person name="Kang M."/>
        </authorList>
    </citation>
    <scope>NUCLEOTIDE SEQUENCE</scope>
    <source>
        <strain evidence="7">KVB221</strain>
    </source>
</reference>
<feature type="domain" description="dUTPase-like" evidence="6">
    <location>
        <begin position="18"/>
        <end position="151"/>
    </location>
</feature>
<feature type="binding site" evidence="5">
    <location>
        <position position="85"/>
    </location>
    <ligand>
        <name>substrate</name>
    </ligand>
</feature>
<keyword evidence="5" id="KW-0460">Magnesium</keyword>
<evidence type="ECO:0000313" key="7">
    <source>
        <dbReference type="EMBL" id="MBL0371590.1"/>
    </source>
</evidence>
<feature type="binding site" evidence="5">
    <location>
        <begin position="89"/>
        <end position="91"/>
    </location>
    <ligand>
        <name>substrate</name>
    </ligand>
</feature>
<protein>
    <recommendedName>
        <fullName evidence="5">Deoxyuridine 5'-triphosphate nucleotidohydrolase</fullName>
        <shortName evidence="5">dUTPase</shortName>
        <ecNumber evidence="5">3.6.1.23</ecNumber>
    </recommendedName>
    <alternativeName>
        <fullName evidence="5">dUTP pyrophosphatase</fullName>
    </alternativeName>
</protein>
<proteinExistence type="inferred from homology"/>
<comment type="caution">
    <text evidence="7">The sequence shown here is derived from an EMBL/GenBank/DDBJ whole genome shotgun (WGS) entry which is preliminary data.</text>
</comment>
<evidence type="ECO:0000256" key="5">
    <source>
        <dbReference type="HAMAP-Rule" id="MF_00116"/>
    </source>
</evidence>
<evidence type="ECO:0000256" key="4">
    <source>
        <dbReference type="ARBA" id="ARBA00047686"/>
    </source>
</evidence>
<comment type="cofactor">
    <cofactor evidence="5">
        <name>Mg(2+)</name>
        <dbReference type="ChEBI" id="CHEBI:18420"/>
    </cofactor>
</comment>
<dbReference type="RefSeq" id="WP_201654673.1">
    <property type="nucleotide sequence ID" value="NZ_JAEQNC010000003.1"/>
</dbReference>
<dbReference type="InterPro" id="IPR008181">
    <property type="entry name" value="dUTPase"/>
</dbReference>
<dbReference type="InterPro" id="IPR036157">
    <property type="entry name" value="dUTPase-like_sf"/>
</dbReference>
<dbReference type="InterPro" id="IPR029054">
    <property type="entry name" value="dUTPase-like"/>
</dbReference>
<dbReference type="GO" id="GO:0006226">
    <property type="term" value="P:dUMP biosynthetic process"/>
    <property type="evidence" value="ECO:0007669"/>
    <property type="project" value="UniProtKB-UniRule"/>
</dbReference>
<dbReference type="EC" id="3.6.1.23" evidence="5"/>
<keyword evidence="3 5" id="KW-0546">Nucleotide metabolism</keyword>
<dbReference type="Gene3D" id="2.70.40.10">
    <property type="match status" value="1"/>
</dbReference>
<comment type="function">
    <text evidence="5">This enzyme is involved in nucleotide metabolism: it produces dUMP, the immediate precursor of thymidine nucleotides and it decreases the intracellular concentration of dUTP so that uracil cannot be incorporated into DNA.</text>
</comment>
<dbReference type="NCBIfam" id="NF001862">
    <property type="entry name" value="PRK00601.1"/>
    <property type="match status" value="1"/>
</dbReference>
<evidence type="ECO:0000259" key="6">
    <source>
        <dbReference type="Pfam" id="PF00692"/>
    </source>
</evidence>
<dbReference type="HAMAP" id="MF_00116">
    <property type="entry name" value="dUTPase_bact"/>
    <property type="match status" value="1"/>
</dbReference>
<dbReference type="NCBIfam" id="TIGR00576">
    <property type="entry name" value="dut"/>
    <property type="match status" value="1"/>
</dbReference>
<dbReference type="CDD" id="cd07557">
    <property type="entry name" value="trimeric_dUTPase"/>
    <property type="match status" value="1"/>
</dbReference>